<dbReference type="RefSeq" id="WP_125310432.1">
    <property type="nucleotide sequence ID" value="NZ_RSEC01000046.1"/>
</dbReference>
<protein>
    <recommendedName>
        <fullName evidence="6">Transport permease protein</fullName>
    </recommendedName>
</protein>
<keyword evidence="9" id="KW-1185">Reference proteome</keyword>
<evidence type="ECO:0000313" key="8">
    <source>
        <dbReference type="EMBL" id="RSD17110.1"/>
    </source>
</evidence>
<feature type="transmembrane region" description="Helical" evidence="6">
    <location>
        <begin position="107"/>
        <end position="129"/>
    </location>
</feature>
<evidence type="ECO:0000256" key="4">
    <source>
        <dbReference type="ARBA" id="ARBA00023136"/>
    </source>
</evidence>
<accession>A0A3R9DWL3</accession>
<dbReference type="PANTHER" id="PTHR43229:SF3">
    <property type="entry name" value="ABC-TYPE MULTIDRUG TRANSPORT SYSTEM, PERMEASE COMPONENT"/>
    <property type="match status" value="1"/>
</dbReference>
<dbReference type="AlphaFoldDB" id="A0A3R9DWL3"/>
<keyword evidence="6" id="KW-1003">Cell membrane</keyword>
<keyword evidence="6" id="KW-0813">Transport</keyword>
<evidence type="ECO:0000256" key="6">
    <source>
        <dbReference type="RuleBase" id="RU361157"/>
    </source>
</evidence>
<dbReference type="InterPro" id="IPR051784">
    <property type="entry name" value="Nod_factor_ABC_transporter"/>
</dbReference>
<evidence type="ECO:0000256" key="3">
    <source>
        <dbReference type="ARBA" id="ARBA00022989"/>
    </source>
</evidence>
<dbReference type="EMBL" id="RSEC01000046">
    <property type="protein sequence ID" value="RSD17110.1"/>
    <property type="molecule type" value="Genomic_DNA"/>
</dbReference>
<comment type="subcellular location">
    <subcellularLocation>
        <location evidence="6">Cell membrane</location>
        <topology evidence="6">Multi-pass membrane protein</topology>
    </subcellularLocation>
    <subcellularLocation>
        <location evidence="1">Membrane</location>
        <topology evidence="1">Multi-pass membrane protein</topology>
    </subcellularLocation>
</comment>
<organism evidence="8 9">
    <name type="scientific">Amycolatopsis eburnea</name>
    <dbReference type="NCBI Taxonomy" id="2267691"/>
    <lineage>
        <taxon>Bacteria</taxon>
        <taxon>Bacillati</taxon>
        <taxon>Actinomycetota</taxon>
        <taxon>Actinomycetes</taxon>
        <taxon>Pseudonocardiales</taxon>
        <taxon>Pseudonocardiaceae</taxon>
        <taxon>Amycolatopsis</taxon>
    </lineage>
</organism>
<dbReference type="InterPro" id="IPR013525">
    <property type="entry name" value="ABC2_TM"/>
</dbReference>
<dbReference type="GO" id="GO:0140359">
    <property type="term" value="F:ABC-type transporter activity"/>
    <property type="evidence" value="ECO:0007669"/>
    <property type="project" value="InterPro"/>
</dbReference>
<dbReference type="InterPro" id="IPR047817">
    <property type="entry name" value="ABC2_TM_bact-type"/>
</dbReference>
<proteinExistence type="inferred from homology"/>
<dbReference type="PROSITE" id="PS51012">
    <property type="entry name" value="ABC_TM2"/>
    <property type="match status" value="1"/>
</dbReference>
<dbReference type="GO" id="GO:0043190">
    <property type="term" value="C:ATP-binding cassette (ABC) transporter complex"/>
    <property type="evidence" value="ECO:0007669"/>
    <property type="project" value="InterPro"/>
</dbReference>
<dbReference type="InterPro" id="IPR000412">
    <property type="entry name" value="ABC_2_transport"/>
</dbReference>
<dbReference type="Proteomes" id="UP000267081">
    <property type="component" value="Unassembled WGS sequence"/>
</dbReference>
<evidence type="ECO:0000259" key="7">
    <source>
        <dbReference type="PROSITE" id="PS51012"/>
    </source>
</evidence>
<dbReference type="OrthoDB" id="9255971at2"/>
<dbReference type="PANTHER" id="PTHR43229">
    <property type="entry name" value="NODULATION PROTEIN J"/>
    <property type="match status" value="1"/>
</dbReference>
<name>A0A3R9DWL3_9PSEU</name>
<evidence type="ECO:0000256" key="2">
    <source>
        <dbReference type="ARBA" id="ARBA00022692"/>
    </source>
</evidence>
<evidence type="ECO:0000313" key="9">
    <source>
        <dbReference type="Proteomes" id="UP000267081"/>
    </source>
</evidence>
<keyword evidence="5" id="KW-0046">Antibiotic resistance</keyword>
<feature type="transmembrane region" description="Helical" evidence="6">
    <location>
        <begin position="21"/>
        <end position="44"/>
    </location>
</feature>
<feature type="transmembrane region" description="Helical" evidence="6">
    <location>
        <begin position="135"/>
        <end position="160"/>
    </location>
</feature>
<feature type="transmembrane region" description="Helical" evidence="6">
    <location>
        <begin position="64"/>
        <end position="86"/>
    </location>
</feature>
<comment type="caution">
    <text evidence="8">The sequence shown here is derived from an EMBL/GenBank/DDBJ whole genome shotgun (WGS) entry which is preliminary data.</text>
</comment>
<dbReference type="Pfam" id="PF01061">
    <property type="entry name" value="ABC2_membrane"/>
    <property type="match status" value="1"/>
</dbReference>
<dbReference type="PIRSF" id="PIRSF006648">
    <property type="entry name" value="DrrB"/>
    <property type="match status" value="1"/>
</dbReference>
<gene>
    <name evidence="8" type="ORF">EIY87_20150</name>
</gene>
<feature type="transmembrane region" description="Helical" evidence="6">
    <location>
        <begin position="225"/>
        <end position="243"/>
    </location>
</feature>
<evidence type="ECO:0000256" key="1">
    <source>
        <dbReference type="ARBA" id="ARBA00004141"/>
    </source>
</evidence>
<keyword evidence="4 6" id="KW-0472">Membrane</keyword>
<evidence type="ECO:0000256" key="5">
    <source>
        <dbReference type="ARBA" id="ARBA00023251"/>
    </source>
</evidence>
<keyword evidence="2 6" id="KW-0812">Transmembrane</keyword>
<comment type="similarity">
    <text evidence="6">Belongs to the ABC-2 integral membrane protein family.</text>
</comment>
<dbReference type="GO" id="GO:0046677">
    <property type="term" value="P:response to antibiotic"/>
    <property type="evidence" value="ECO:0007669"/>
    <property type="project" value="UniProtKB-KW"/>
</dbReference>
<keyword evidence="3 6" id="KW-1133">Transmembrane helix</keyword>
<sequence length="255" mass="26980">MLREAILVYRSELAVVLRNKPYLVMGMIQPVLYLVLCGPLLAVLVSKTPGVAAQTSWVDLTPALIIQIAATNGVYCGFVLLSGIKAGAVDRLRVTPVSRTALSLGQALPSVTLSLVQGVIILLLASLVFGVAVSAVGVALVLVITALTALSIACCADAIVLKLRNEETFSSIVNIVILPLTLLSGILLPITPDRAPMWLYVLSRFNPLAYVVDISRASFRETLPLVPTLVGAVVIIGLTALAVRWNSRTFQAVAA</sequence>
<feature type="domain" description="ABC transmembrane type-2" evidence="7">
    <location>
        <begin position="21"/>
        <end position="253"/>
    </location>
</feature>
<reference evidence="8 9" key="1">
    <citation type="submission" date="2018-12" db="EMBL/GenBank/DDBJ databases">
        <title>Amycolatopsis eburnea sp. nov. actinomycete associate with arbuscular mycorrhiza fungal spore.</title>
        <authorList>
            <person name="Lumyong S."/>
            <person name="Chaiya L."/>
        </authorList>
    </citation>
    <scope>NUCLEOTIDE SEQUENCE [LARGE SCALE GENOMIC DNA]</scope>
    <source>
        <strain evidence="8 9">GLM-1</strain>
    </source>
</reference>
<feature type="transmembrane region" description="Helical" evidence="6">
    <location>
        <begin position="172"/>
        <end position="190"/>
    </location>
</feature>